<dbReference type="Pfam" id="PF14254">
    <property type="entry name" value="DUF4348"/>
    <property type="match status" value="1"/>
</dbReference>
<protein>
    <submittedName>
        <fullName evidence="1">Lipoprotein</fullName>
    </submittedName>
</protein>
<reference evidence="1" key="1">
    <citation type="journal article" date="2012" name="PLoS ONE">
        <title>Gene sets for utilization of primary and secondary nutrition supplies in the distal gut of endangered iberian lynx.</title>
        <authorList>
            <person name="Alcaide M."/>
            <person name="Messina E."/>
            <person name="Richter M."/>
            <person name="Bargiela R."/>
            <person name="Peplies J."/>
            <person name="Huws S.A."/>
            <person name="Newbold C.J."/>
            <person name="Golyshin P.N."/>
            <person name="Simon M.A."/>
            <person name="Lopez G."/>
            <person name="Yakimov M.M."/>
            <person name="Ferrer M."/>
        </authorList>
    </citation>
    <scope>NUCLEOTIDE SEQUENCE</scope>
</reference>
<proteinExistence type="predicted"/>
<dbReference type="EMBL" id="AMCI01006138">
    <property type="protein sequence ID" value="EJW94853.1"/>
    <property type="molecule type" value="Genomic_DNA"/>
</dbReference>
<accession>J9FK94</accession>
<organism evidence="1">
    <name type="scientific">gut metagenome</name>
    <dbReference type="NCBI Taxonomy" id="749906"/>
    <lineage>
        <taxon>unclassified sequences</taxon>
        <taxon>metagenomes</taxon>
        <taxon>organismal metagenomes</taxon>
    </lineage>
</organism>
<comment type="caution">
    <text evidence="1">The sequence shown here is derived from an EMBL/GenBank/DDBJ whole genome shotgun (WGS) entry which is preliminary data.</text>
</comment>
<gene>
    <name evidence="1" type="ORF">EVA_17031</name>
</gene>
<name>J9FK94_9ZZZZ</name>
<keyword evidence="1" id="KW-0449">Lipoprotein</keyword>
<dbReference type="PROSITE" id="PS51257">
    <property type="entry name" value="PROKAR_LIPOPROTEIN"/>
    <property type="match status" value="1"/>
</dbReference>
<sequence>MTLRKGRLFMKRILCSGGLLILLAACTPNKMKINPLDGQTDSEDSAAYVQAAESMDSMWEENTFSVPTGVEQFDDFIFNFASDPVLQRQRTEFPLPYYTMDNEVQKISEKEWKHDNLFTKQNFYTLLFDREKEMDVVGDTSQVSVQVEWIFLKTHQLKSYCFERKQGVWMLVAVHTRPIAKGINDNFVEFYTRFANDSVYQLKHVRNPLQFVTIDPDDEFSILETTLDANQWMAFRPVLPTDKLSNINYGQKNEDLSHSKILKVNGIGNGYSNIFYFRKRKGSGNYISMKIQVFRYGCSR</sequence>
<dbReference type="InterPro" id="IPR025590">
    <property type="entry name" value="DUF4348"/>
</dbReference>
<evidence type="ECO:0000313" key="1">
    <source>
        <dbReference type="EMBL" id="EJW94853.1"/>
    </source>
</evidence>
<dbReference type="AlphaFoldDB" id="J9FK94"/>